<evidence type="ECO:0000256" key="5">
    <source>
        <dbReference type="ARBA" id="ARBA00022989"/>
    </source>
</evidence>
<name>A0ABW4IWQ4_9ACTN</name>
<dbReference type="Pfam" id="PF00528">
    <property type="entry name" value="BPD_transp_1"/>
    <property type="match status" value="1"/>
</dbReference>
<keyword evidence="6 7" id="KW-0472">Membrane</keyword>
<dbReference type="Pfam" id="PF19300">
    <property type="entry name" value="BPD_transp_1_N"/>
    <property type="match status" value="1"/>
</dbReference>
<keyword evidence="5 7" id="KW-1133">Transmembrane helix</keyword>
<dbReference type="Proteomes" id="UP001597261">
    <property type="component" value="Unassembled WGS sequence"/>
</dbReference>
<feature type="domain" description="ABC transmembrane type-1" evidence="8">
    <location>
        <begin position="115"/>
        <end position="322"/>
    </location>
</feature>
<sequence>MTASTAAGPTAAGGRSGGLLSGRARYAVRKVSWAFGTLFFVVCFNFVLFRMLPGDPIGLYTRGRDMPSEQIAALRERLSKPMGQQFLEYLSNPFASSINSVQFNTPVWQLIGERVWPTVLLAGTSIVIASLAGVWIGVRSGWRRGSLFDKVSTGSTLTLYAMPEFWVGMVLMISLPFFPSGGISSPGVDTSTPSGWLDVLWHMALPVASLSLVYLAEYAGIMRASLVDELGQDYLTLARAKGLRDDLVRRNHAVPNALLPTMTLILVNLGFVIGGAITVETVFSWPGLGLLSYQALRGPDIPLLQAVFLLFSTAVIVCTLLADLLYSVLDPRVSDS</sequence>
<proteinExistence type="inferred from homology"/>
<evidence type="ECO:0000256" key="1">
    <source>
        <dbReference type="ARBA" id="ARBA00004651"/>
    </source>
</evidence>
<feature type="transmembrane region" description="Helical" evidence="7">
    <location>
        <begin position="31"/>
        <end position="52"/>
    </location>
</feature>
<feature type="transmembrane region" description="Helical" evidence="7">
    <location>
        <begin position="199"/>
        <end position="216"/>
    </location>
</feature>
<evidence type="ECO:0000256" key="6">
    <source>
        <dbReference type="ARBA" id="ARBA00023136"/>
    </source>
</evidence>
<organism evidence="9 10">
    <name type="scientific">Streptomyces caeni</name>
    <dbReference type="NCBI Taxonomy" id="2307231"/>
    <lineage>
        <taxon>Bacteria</taxon>
        <taxon>Bacillati</taxon>
        <taxon>Actinomycetota</taxon>
        <taxon>Actinomycetes</taxon>
        <taxon>Kitasatosporales</taxon>
        <taxon>Streptomycetaceae</taxon>
        <taxon>Streptomyces</taxon>
    </lineage>
</organism>
<dbReference type="InterPro" id="IPR000515">
    <property type="entry name" value="MetI-like"/>
</dbReference>
<dbReference type="InterPro" id="IPR035906">
    <property type="entry name" value="MetI-like_sf"/>
</dbReference>
<evidence type="ECO:0000313" key="9">
    <source>
        <dbReference type="EMBL" id="MFD1661830.1"/>
    </source>
</evidence>
<dbReference type="SUPFAM" id="SSF161098">
    <property type="entry name" value="MetI-like"/>
    <property type="match status" value="1"/>
</dbReference>
<dbReference type="Gene3D" id="1.10.3720.10">
    <property type="entry name" value="MetI-like"/>
    <property type="match status" value="1"/>
</dbReference>
<evidence type="ECO:0000256" key="4">
    <source>
        <dbReference type="ARBA" id="ARBA00022692"/>
    </source>
</evidence>
<accession>A0ABW4IWQ4</accession>
<reference evidence="10" key="1">
    <citation type="journal article" date="2019" name="Int. J. Syst. Evol. Microbiol.">
        <title>The Global Catalogue of Microorganisms (GCM) 10K type strain sequencing project: providing services to taxonomists for standard genome sequencing and annotation.</title>
        <authorList>
            <consortium name="The Broad Institute Genomics Platform"/>
            <consortium name="The Broad Institute Genome Sequencing Center for Infectious Disease"/>
            <person name="Wu L."/>
            <person name="Ma J."/>
        </authorList>
    </citation>
    <scope>NUCLEOTIDE SEQUENCE [LARGE SCALE GENOMIC DNA]</scope>
    <source>
        <strain evidence="10">CGMCC 1.12470</strain>
    </source>
</reference>
<dbReference type="CDD" id="cd06261">
    <property type="entry name" value="TM_PBP2"/>
    <property type="match status" value="1"/>
</dbReference>
<feature type="transmembrane region" description="Helical" evidence="7">
    <location>
        <begin position="115"/>
        <end position="138"/>
    </location>
</feature>
<keyword evidence="2 7" id="KW-0813">Transport</keyword>
<gene>
    <name evidence="9" type="ORF">ACFSL4_27475</name>
</gene>
<dbReference type="PANTHER" id="PTHR43376">
    <property type="entry name" value="OLIGOPEPTIDE TRANSPORT SYSTEM PERMEASE PROTEIN"/>
    <property type="match status" value="1"/>
</dbReference>
<dbReference type="PANTHER" id="PTHR43376:SF1">
    <property type="entry name" value="OLIGOPEPTIDE TRANSPORT SYSTEM PERMEASE PROTEIN"/>
    <property type="match status" value="1"/>
</dbReference>
<comment type="similarity">
    <text evidence="7">Belongs to the binding-protein-dependent transport system permease family.</text>
</comment>
<keyword evidence="10" id="KW-1185">Reference proteome</keyword>
<feature type="transmembrane region" description="Helical" evidence="7">
    <location>
        <begin position="303"/>
        <end position="326"/>
    </location>
</feature>
<keyword evidence="4 7" id="KW-0812">Transmembrane</keyword>
<protein>
    <submittedName>
        <fullName evidence="9">ABC transporter permease</fullName>
    </submittedName>
</protein>
<feature type="transmembrane region" description="Helical" evidence="7">
    <location>
        <begin position="159"/>
        <end position="179"/>
    </location>
</feature>
<evidence type="ECO:0000259" key="8">
    <source>
        <dbReference type="PROSITE" id="PS50928"/>
    </source>
</evidence>
<evidence type="ECO:0000256" key="3">
    <source>
        <dbReference type="ARBA" id="ARBA00022475"/>
    </source>
</evidence>
<evidence type="ECO:0000256" key="2">
    <source>
        <dbReference type="ARBA" id="ARBA00022448"/>
    </source>
</evidence>
<evidence type="ECO:0000313" key="10">
    <source>
        <dbReference type="Proteomes" id="UP001597261"/>
    </source>
</evidence>
<dbReference type="PROSITE" id="PS50928">
    <property type="entry name" value="ABC_TM1"/>
    <property type="match status" value="1"/>
</dbReference>
<evidence type="ECO:0000256" key="7">
    <source>
        <dbReference type="RuleBase" id="RU363032"/>
    </source>
</evidence>
<dbReference type="RefSeq" id="WP_381088350.1">
    <property type="nucleotide sequence ID" value="NZ_JBHUDX010000083.1"/>
</dbReference>
<comment type="subcellular location">
    <subcellularLocation>
        <location evidence="1 7">Cell membrane</location>
        <topology evidence="1 7">Multi-pass membrane protein</topology>
    </subcellularLocation>
</comment>
<comment type="caution">
    <text evidence="9">The sequence shown here is derived from an EMBL/GenBank/DDBJ whole genome shotgun (WGS) entry which is preliminary data.</text>
</comment>
<feature type="transmembrane region" description="Helical" evidence="7">
    <location>
        <begin position="257"/>
        <end position="283"/>
    </location>
</feature>
<dbReference type="EMBL" id="JBHUDX010000083">
    <property type="protein sequence ID" value="MFD1661830.1"/>
    <property type="molecule type" value="Genomic_DNA"/>
</dbReference>
<keyword evidence="3" id="KW-1003">Cell membrane</keyword>
<dbReference type="InterPro" id="IPR045621">
    <property type="entry name" value="BPD_transp_1_N"/>
</dbReference>